<evidence type="ECO:0000256" key="1">
    <source>
        <dbReference type="SAM" id="MobiDB-lite"/>
    </source>
</evidence>
<dbReference type="Proteomes" id="UP001558652">
    <property type="component" value="Unassembled WGS sequence"/>
</dbReference>
<dbReference type="CDD" id="cd22971">
    <property type="entry name" value="DD_RIIAD1"/>
    <property type="match status" value="1"/>
</dbReference>
<feature type="region of interest" description="Disordered" evidence="1">
    <location>
        <begin position="289"/>
        <end position="318"/>
    </location>
</feature>
<dbReference type="AlphaFoldDB" id="A0ABD0YZZ1"/>
<sequence>MGGKSLCASEMATRILRAKKKVTGKWTGGKVPSENWGWHREDIRPSVRRLCEGLHSIPRSERHTPTPYDPDDDDHALSDPEVLEKLRRMDSTIDIELRIREANAPPKREPAREEAKAPDPPVNIVRVEGTPPPPPELKFVHLKDDTTPSLKPYPPGCLPPEGGLLNEEQQDLANTMVNKRVVQNEAYLAAHPEVEAIVELILQSLIVRQPADVRRYVNSLFSDPNIEQRVKNYMKKQKIDTSPYIHTRVKARSGLDTLSEVFKVGKGFEWQQSPLDLLDDTLPPSPGSLSEDFPYGYLDPSDLSVRPESEESAEEDSCRLNDFDSLTEVCEIDASWDK</sequence>
<evidence type="ECO:0000313" key="3">
    <source>
        <dbReference type="Proteomes" id="UP001558652"/>
    </source>
</evidence>
<name>A0ABD0YZZ1_9HEMI</name>
<feature type="region of interest" description="Disordered" evidence="1">
    <location>
        <begin position="102"/>
        <end position="124"/>
    </location>
</feature>
<feature type="compositionally biased region" description="Basic and acidic residues" evidence="1">
    <location>
        <begin position="55"/>
        <end position="64"/>
    </location>
</feature>
<gene>
    <name evidence="2" type="ORF">AAG570_010174</name>
</gene>
<accession>A0ABD0YZZ1</accession>
<reference evidence="2 3" key="1">
    <citation type="submission" date="2024-07" db="EMBL/GenBank/DDBJ databases">
        <title>Chromosome-level genome assembly of the water stick insect Ranatra chinensis (Heteroptera: Nepidae).</title>
        <authorList>
            <person name="Liu X."/>
        </authorList>
    </citation>
    <scope>NUCLEOTIDE SEQUENCE [LARGE SCALE GENOMIC DNA]</scope>
    <source>
        <strain evidence="2">Cailab_2021Rc</strain>
        <tissue evidence="2">Muscle</tissue>
    </source>
</reference>
<feature type="compositionally biased region" description="Basic and acidic residues" evidence="1">
    <location>
        <begin position="102"/>
        <end position="117"/>
    </location>
</feature>
<dbReference type="EMBL" id="JBFDAA010000005">
    <property type="protein sequence ID" value="KAL1132217.1"/>
    <property type="molecule type" value="Genomic_DNA"/>
</dbReference>
<keyword evidence="3" id="KW-1185">Reference proteome</keyword>
<comment type="caution">
    <text evidence="2">The sequence shown here is derived from an EMBL/GenBank/DDBJ whole genome shotgun (WGS) entry which is preliminary data.</text>
</comment>
<evidence type="ECO:0000313" key="2">
    <source>
        <dbReference type="EMBL" id="KAL1132217.1"/>
    </source>
</evidence>
<feature type="region of interest" description="Disordered" evidence="1">
    <location>
        <begin position="55"/>
        <end position="79"/>
    </location>
</feature>
<organism evidence="2 3">
    <name type="scientific">Ranatra chinensis</name>
    <dbReference type="NCBI Taxonomy" id="642074"/>
    <lineage>
        <taxon>Eukaryota</taxon>
        <taxon>Metazoa</taxon>
        <taxon>Ecdysozoa</taxon>
        <taxon>Arthropoda</taxon>
        <taxon>Hexapoda</taxon>
        <taxon>Insecta</taxon>
        <taxon>Pterygota</taxon>
        <taxon>Neoptera</taxon>
        <taxon>Paraneoptera</taxon>
        <taxon>Hemiptera</taxon>
        <taxon>Heteroptera</taxon>
        <taxon>Panheteroptera</taxon>
        <taxon>Nepomorpha</taxon>
        <taxon>Nepidae</taxon>
        <taxon>Ranatrinae</taxon>
        <taxon>Ranatra</taxon>
    </lineage>
</organism>
<proteinExistence type="predicted"/>
<dbReference type="InterPro" id="IPR059162">
    <property type="entry name" value="RIIAD1"/>
</dbReference>
<protein>
    <submittedName>
        <fullName evidence="2">Uncharacterized protein</fullName>
    </submittedName>
</protein>